<dbReference type="Pfam" id="PF05656">
    <property type="entry name" value="DUF805"/>
    <property type="match status" value="1"/>
</dbReference>
<comment type="caution">
    <text evidence="2">The sequence shown here is derived from an EMBL/GenBank/DDBJ whole genome shotgun (WGS) entry which is preliminary data.</text>
</comment>
<dbReference type="RefSeq" id="WP_184799598.1">
    <property type="nucleotide sequence ID" value="NZ_JACIIZ010000004.1"/>
</dbReference>
<sequence length="180" mass="20196">MRGKILEFDEVTGKGSVATPDGTRVDFAQDQWLGVAPPAVGAEVEFVEEGRLMPVRRHRRPFTWPWFLFSIQGRVTRREYWLKYQLPWIGSFLAVVVIGWLTADGSGHNAVAGAALAFLLIASAWPGFAVQVKRMHDRNFSAWYLLLGGVPFLGEYWVMAQVAFMPSKRGDNRFGPDPLA</sequence>
<dbReference type="Proteomes" id="UP000539175">
    <property type="component" value="Unassembled WGS sequence"/>
</dbReference>
<evidence type="ECO:0000313" key="3">
    <source>
        <dbReference type="Proteomes" id="UP000539175"/>
    </source>
</evidence>
<dbReference type="EMBL" id="JACIIZ010000004">
    <property type="protein sequence ID" value="MBB6251276.1"/>
    <property type="molecule type" value="Genomic_DNA"/>
</dbReference>
<name>A0A7X0AXS6_9PROT</name>
<keyword evidence="1" id="KW-1133">Transmembrane helix</keyword>
<accession>A0A7X0AXS6</accession>
<feature type="transmembrane region" description="Helical" evidence="1">
    <location>
        <begin position="84"/>
        <end position="103"/>
    </location>
</feature>
<dbReference type="AlphaFoldDB" id="A0A7X0AXS6"/>
<dbReference type="InterPro" id="IPR008523">
    <property type="entry name" value="DUF805"/>
</dbReference>
<evidence type="ECO:0000256" key="1">
    <source>
        <dbReference type="SAM" id="Phobius"/>
    </source>
</evidence>
<reference evidence="2 3" key="1">
    <citation type="submission" date="2020-08" db="EMBL/GenBank/DDBJ databases">
        <title>Genomic Encyclopedia of Type Strains, Phase IV (KMG-IV): sequencing the most valuable type-strain genomes for metagenomic binning, comparative biology and taxonomic classification.</title>
        <authorList>
            <person name="Goeker M."/>
        </authorList>
    </citation>
    <scope>NUCLEOTIDE SEQUENCE [LARGE SCALE GENOMIC DNA]</scope>
    <source>
        <strain evidence="2 3">DSM 22198</strain>
    </source>
</reference>
<keyword evidence="1" id="KW-0812">Transmembrane</keyword>
<dbReference type="GO" id="GO:0005886">
    <property type="term" value="C:plasma membrane"/>
    <property type="evidence" value="ECO:0007669"/>
    <property type="project" value="TreeGrafter"/>
</dbReference>
<dbReference type="PANTHER" id="PTHR34980:SF3">
    <property type="entry name" value="BLR8105 PROTEIN"/>
    <property type="match status" value="1"/>
</dbReference>
<feature type="transmembrane region" description="Helical" evidence="1">
    <location>
        <begin position="142"/>
        <end position="164"/>
    </location>
</feature>
<keyword evidence="1" id="KW-0472">Membrane</keyword>
<keyword evidence="3" id="KW-1185">Reference proteome</keyword>
<dbReference type="PANTHER" id="PTHR34980">
    <property type="entry name" value="INNER MEMBRANE PROTEIN-RELATED-RELATED"/>
    <property type="match status" value="1"/>
</dbReference>
<feature type="transmembrane region" description="Helical" evidence="1">
    <location>
        <begin position="109"/>
        <end position="130"/>
    </location>
</feature>
<proteinExistence type="predicted"/>
<protein>
    <submittedName>
        <fullName evidence="2">Uncharacterized membrane protein YhaH (DUF805 family)</fullName>
    </submittedName>
</protein>
<gene>
    <name evidence="2" type="ORF">FHS74_001821</name>
</gene>
<organism evidence="2 3">
    <name type="scientific">Nitrospirillum iridis</name>
    <dbReference type="NCBI Taxonomy" id="765888"/>
    <lineage>
        <taxon>Bacteria</taxon>
        <taxon>Pseudomonadati</taxon>
        <taxon>Pseudomonadota</taxon>
        <taxon>Alphaproteobacteria</taxon>
        <taxon>Rhodospirillales</taxon>
        <taxon>Azospirillaceae</taxon>
        <taxon>Nitrospirillum</taxon>
    </lineage>
</organism>
<evidence type="ECO:0000313" key="2">
    <source>
        <dbReference type="EMBL" id="MBB6251276.1"/>
    </source>
</evidence>